<evidence type="ECO:0000313" key="6">
    <source>
        <dbReference type="Proteomes" id="UP000574133"/>
    </source>
</evidence>
<dbReference type="GO" id="GO:0003700">
    <property type="term" value="F:DNA-binding transcription factor activity"/>
    <property type="evidence" value="ECO:0007669"/>
    <property type="project" value="InterPro"/>
</dbReference>
<keyword evidence="3" id="KW-0804">Transcription</keyword>
<sequence>METDFDQLQDLFPDIVFFVDRRCFPNWEIIEQTIDFHDLTFVVGGKTNYFVDGVQYTIEAGDVIYIPVGSVRQAHTFKQSPAHSYAFNFKWLPNSRTDPLPLQTVTKNVITSELIGYLKQYSHIWMSKQPGYVMQARALFMLIIHRLITITSRNSALIKADHRVNQVISFVAEHYPEELDLSRMAQIVNLHPVYLGKLFKQYMGYSFKEYLNMIRVNHAEMLLSTGGFSVSQVAERCGFRDISYFSNVFKSVKGYPPSTVFKCQSG</sequence>
<dbReference type="Gene3D" id="1.10.10.60">
    <property type="entry name" value="Homeodomain-like"/>
    <property type="match status" value="2"/>
</dbReference>
<dbReference type="PROSITE" id="PS00041">
    <property type="entry name" value="HTH_ARAC_FAMILY_1"/>
    <property type="match status" value="1"/>
</dbReference>
<protein>
    <submittedName>
        <fullName evidence="5">Helix-turn-helix transcriptional regulator</fullName>
    </submittedName>
</protein>
<dbReference type="SUPFAM" id="SSF46689">
    <property type="entry name" value="Homeodomain-like"/>
    <property type="match status" value="2"/>
</dbReference>
<dbReference type="Proteomes" id="UP000574133">
    <property type="component" value="Unassembled WGS sequence"/>
</dbReference>
<evidence type="ECO:0000313" key="5">
    <source>
        <dbReference type="EMBL" id="MBB6676798.1"/>
    </source>
</evidence>
<dbReference type="InterPro" id="IPR018062">
    <property type="entry name" value="HTH_AraC-typ_CS"/>
</dbReference>
<dbReference type="SMART" id="SM00342">
    <property type="entry name" value="HTH_ARAC"/>
    <property type="match status" value="1"/>
</dbReference>
<dbReference type="PROSITE" id="PS01124">
    <property type="entry name" value="HTH_ARAC_FAMILY_2"/>
    <property type="match status" value="1"/>
</dbReference>
<feature type="domain" description="HTH araC/xylS-type" evidence="4">
    <location>
        <begin position="165"/>
        <end position="263"/>
    </location>
</feature>
<dbReference type="PANTHER" id="PTHR43280:SF28">
    <property type="entry name" value="HTH-TYPE TRANSCRIPTIONAL ACTIVATOR RHAS"/>
    <property type="match status" value="1"/>
</dbReference>
<reference evidence="5 6" key="1">
    <citation type="submission" date="2020-08" db="EMBL/GenBank/DDBJ databases">
        <title>Cohnella phylogeny.</title>
        <authorList>
            <person name="Dunlap C."/>
        </authorList>
    </citation>
    <scope>NUCLEOTIDE SEQUENCE [LARGE SCALE GENOMIC DNA]</scope>
    <source>
        <strain evidence="5 6">DSM 103658</strain>
    </source>
</reference>
<dbReference type="SUPFAM" id="SSF51215">
    <property type="entry name" value="Regulatory protein AraC"/>
    <property type="match status" value="1"/>
</dbReference>
<dbReference type="PANTHER" id="PTHR43280">
    <property type="entry name" value="ARAC-FAMILY TRANSCRIPTIONAL REGULATOR"/>
    <property type="match status" value="1"/>
</dbReference>
<evidence type="ECO:0000256" key="1">
    <source>
        <dbReference type="ARBA" id="ARBA00023015"/>
    </source>
</evidence>
<comment type="caution">
    <text evidence="5">The sequence shown here is derived from an EMBL/GenBank/DDBJ whole genome shotgun (WGS) entry which is preliminary data.</text>
</comment>
<evidence type="ECO:0000259" key="4">
    <source>
        <dbReference type="PROSITE" id="PS01124"/>
    </source>
</evidence>
<evidence type="ECO:0000256" key="3">
    <source>
        <dbReference type="ARBA" id="ARBA00023163"/>
    </source>
</evidence>
<dbReference type="Pfam" id="PF12833">
    <property type="entry name" value="HTH_18"/>
    <property type="match status" value="1"/>
</dbReference>
<evidence type="ECO:0000256" key="2">
    <source>
        <dbReference type="ARBA" id="ARBA00023125"/>
    </source>
</evidence>
<dbReference type="InterPro" id="IPR014710">
    <property type="entry name" value="RmlC-like_jellyroll"/>
</dbReference>
<dbReference type="RefSeq" id="WP_185178086.1">
    <property type="nucleotide sequence ID" value="NZ_CBCSEP010000015.1"/>
</dbReference>
<accession>A0A841TBP5</accession>
<name>A0A841TBP5_9BACL</name>
<dbReference type="InterPro" id="IPR037923">
    <property type="entry name" value="HTH-like"/>
</dbReference>
<proteinExistence type="predicted"/>
<keyword evidence="2" id="KW-0238">DNA-binding</keyword>
<dbReference type="InterPro" id="IPR018060">
    <property type="entry name" value="HTH_AraC"/>
</dbReference>
<dbReference type="Gene3D" id="2.60.120.10">
    <property type="entry name" value="Jelly Rolls"/>
    <property type="match status" value="1"/>
</dbReference>
<keyword evidence="1" id="KW-0805">Transcription regulation</keyword>
<keyword evidence="6" id="KW-1185">Reference proteome</keyword>
<dbReference type="EMBL" id="JACJVN010000022">
    <property type="protein sequence ID" value="MBB6676798.1"/>
    <property type="molecule type" value="Genomic_DNA"/>
</dbReference>
<gene>
    <name evidence="5" type="ORF">H4Q31_05570</name>
</gene>
<dbReference type="AlphaFoldDB" id="A0A841TBP5"/>
<dbReference type="InterPro" id="IPR009057">
    <property type="entry name" value="Homeodomain-like_sf"/>
</dbReference>
<dbReference type="GO" id="GO:0043565">
    <property type="term" value="F:sequence-specific DNA binding"/>
    <property type="evidence" value="ECO:0007669"/>
    <property type="project" value="InterPro"/>
</dbReference>
<organism evidence="5 6">
    <name type="scientific">Cohnella lubricantis</name>
    <dbReference type="NCBI Taxonomy" id="2163172"/>
    <lineage>
        <taxon>Bacteria</taxon>
        <taxon>Bacillati</taxon>
        <taxon>Bacillota</taxon>
        <taxon>Bacilli</taxon>
        <taxon>Bacillales</taxon>
        <taxon>Paenibacillaceae</taxon>
        <taxon>Cohnella</taxon>
    </lineage>
</organism>